<evidence type="ECO:0000256" key="1">
    <source>
        <dbReference type="ARBA" id="ARBA00004370"/>
    </source>
</evidence>
<dbReference type="AlphaFoldDB" id="A0A9D4NAF5"/>
<proteinExistence type="predicted"/>
<keyword evidence="4 5" id="KW-0472">Membrane</keyword>
<accession>A0A9D4NAF5</accession>
<dbReference type="PROSITE" id="PS50262">
    <property type="entry name" value="G_PROTEIN_RECEP_F1_2"/>
    <property type="match status" value="1"/>
</dbReference>
<dbReference type="Proteomes" id="UP000828390">
    <property type="component" value="Unassembled WGS sequence"/>
</dbReference>
<keyword evidence="2 5" id="KW-0812">Transmembrane</keyword>
<comment type="subcellular location">
    <subcellularLocation>
        <location evidence="1">Membrane</location>
    </subcellularLocation>
</comment>
<evidence type="ECO:0000256" key="2">
    <source>
        <dbReference type="ARBA" id="ARBA00022692"/>
    </source>
</evidence>
<feature type="transmembrane region" description="Helical" evidence="5">
    <location>
        <begin position="143"/>
        <end position="161"/>
    </location>
</feature>
<dbReference type="Gene3D" id="1.20.1070.10">
    <property type="entry name" value="Rhodopsin 7-helix transmembrane proteins"/>
    <property type="match status" value="1"/>
</dbReference>
<name>A0A9D4NAF5_DREPO</name>
<evidence type="ECO:0000259" key="6">
    <source>
        <dbReference type="PROSITE" id="PS50262"/>
    </source>
</evidence>
<protein>
    <recommendedName>
        <fullName evidence="6">G-protein coupled receptors family 1 profile domain-containing protein</fullName>
    </recommendedName>
</protein>
<reference evidence="7" key="1">
    <citation type="journal article" date="2019" name="bioRxiv">
        <title>The Genome of the Zebra Mussel, Dreissena polymorpha: A Resource for Invasive Species Research.</title>
        <authorList>
            <person name="McCartney M.A."/>
            <person name="Auch B."/>
            <person name="Kono T."/>
            <person name="Mallez S."/>
            <person name="Zhang Y."/>
            <person name="Obille A."/>
            <person name="Becker A."/>
            <person name="Abrahante J.E."/>
            <person name="Garbe J."/>
            <person name="Badalamenti J.P."/>
            <person name="Herman A."/>
            <person name="Mangelson H."/>
            <person name="Liachko I."/>
            <person name="Sullivan S."/>
            <person name="Sone E.D."/>
            <person name="Koren S."/>
            <person name="Silverstein K.A.T."/>
            <person name="Beckman K.B."/>
            <person name="Gohl D.M."/>
        </authorList>
    </citation>
    <scope>NUCLEOTIDE SEQUENCE</scope>
    <source>
        <strain evidence="7">Duluth1</strain>
        <tissue evidence="7">Whole animal</tissue>
    </source>
</reference>
<evidence type="ECO:0000256" key="4">
    <source>
        <dbReference type="ARBA" id="ARBA00023136"/>
    </source>
</evidence>
<evidence type="ECO:0000256" key="3">
    <source>
        <dbReference type="ARBA" id="ARBA00022989"/>
    </source>
</evidence>
<feature type="transmembrane region" description="Helical" evidence="5">
    <location>
        <begin position="29"/>
        <end position="51"/>
    </location>
</feature>
<organism evidence="7 8">
    <name type="scientific">Dreissena polymorpha</name>
    <name type="common">Zebra mussel</name>
    <name type="synonym">Mytilus polymorpha</name>
    <dbReference type="NCBI Taxonomy" id="45954"/>
    <lineage>
        <taxon>Eukaryota</taxon>
        <taxon>Metazoa</taxon>
        <taxon>Spiralia</taxon>
        <taxon>Lophotrochozoa</taxon>
        <taxon>Mollusca</taxon>
        <taxon>Bivalvia</taxon>
        <taxon>Autobranchia</taxon>
        <taxon>Heteroconchia</taxon>
        <taxon>Euheterodonta</taxon>
        <taxon>Imparidentia</taxon>
        <taxon>Neoheterodontei</taxon>
        <taxon>Myida</taxon>
        <taxon>Dreissenoidea</taxon>
        <taxon>Dreissenidae</taxon>
        <taxon>Dreissena</taxon>
    </lineage>
</organism>
<comment type="caution">
    <text evidence="7">The sequence shown here is derived from an EMBL/GenBank/DDBJ whole genome shotgun (WGS) entry which is preliminary data.</text>
</comment>
<evidence type="ECO:0000313" key="7">
    <source>
        <dbReference type="EMBL" id="KAH3890755.1"/>
    </source>
</evidence>
<dbReference type="EMBL" id="JAIWYP010000001">
    <property type="protein sequence ID" value="KAH3890755.1"/>
    <property type="molecule type" value="Genomic_DNA"/>
</dbReference>
<feature type="transmembrane region" description="Helical" evidence="5">
    <location>
        <begin position="63"/>
        <end position="87"/>
    </location>
</feature>
<feature type="transmembrane region" description="Helical" evidence="5">
    <location>
        <begin position="188"/>
        <end position="212"/>
    </location>
</feature>
<feature type="transmembrane region" description="Helical" evidence="5">
    <location>
        <begin position="93"/>
        <end position="122"/>
    </location>
</feature>
<gene>
    <name evidence="7" type="ORF">DPMN_014843</name>
</gene>
<evidence type="ECO:0000313" key="8">
    <source>
        <dbReference type="Proteomes" id="UP000828390"/>
    </source>
</evidence>
<reference evidence="7" key="2">
    <citation type="submission" date="2020-11" db="EMBL/GenBank/DDBJ databases">
        <authorList>
            <person name="McCartney M.A."/>
            <person name="Auch B."/>
            <person name="Kono T."/>
            <person name="Mallez S."/>
            <person name="Becker A."/>
            <person name="Gohl D.M."/>
            <person name="Silverstein K.A.T."/>
            <person name="Koren S."/>
            <person name="Bechman K.B."/>
            <person name="Herman A."/>
            <person name="Abrahante J.E."/>
            <person name="Garbe J."/>
        </authorList>
    </citation>
    <scope>NUCLEOTIDE SEQUENCE</scope>
    <source>
        <strain evidence="7">Duluth1</strain>
        <tissue evidence="7">Whole animal</tissue>
    </source>
</reference>
<dbReference type="GO" id="GO:0016020">
    <property type="term" value="C:membrane"/>
    <property type="evidence" value="ECO:0007669"/>
    <property type="project" value="UniProtKB-SubCell"/>
</dbReference>
<dbReference type="InterPro" id="IPR017452">
    <property type="entry name" value="GPCR_Rhodpsn_7TM"/>
</dbReference>
<feature type="domain" description="G-protein coupled receptors family 1 profile" evidence="6">
    <location>
        <begin position="41"/>
        <end position="298"/>
    </location>
</feature>
<feature type="transmembrane region" description="Helical" evidence="5">
    <location>
        <begin position="247"/>
        <end position="270"/>
    </location>
</feature>
<dbReference type="SUPFAM" id="SSF81321">
    <property type="entry name" value="Family A G protein-coupled receptor-like"/>
    <property type="match status" value="1"/>
</dbReference>
<keyword evidence="8" id="KW-1185">Reference proteome</keyword>
<keyword evidence="3 5" id="KW-1133">Transmembrane helix</keyword>
<evidence type="ECO:0000256" key="5">
    <source>
        <dbReference type="SAM" id="Phobius"/>
    </source>
</evidence>
<sequence>MNASDAITNLSSQPRTANASSIEYALSTWVSGTISICIVSLNIVVLAYVICQLKQSTGWERELFNQLICINVTDCISGVYLIFVSAIPVNNKVTTIACAVAVMILVAMNCISQINIFTISIMRYYSARRAIYAVGYTMARSKLLIGLNLWIGVMVLVYSIFTMEVRYPPRDDLCYMANVIELNSYKTVMTIISISNVSCLLGSDIVNILAFVSLNKALRTVQPSIDPVQREATGETYQVHKAIFRTLIIVLIMYHLSVAPITIGSIFASLTKKALPNIVTRILGLASCLNLLTSPVIIMSRNAKIKRSIVDDVQNLKRALWYRADS</sequence>
<feature type="transmembrane region" description="Helical" evidence="5">
    <location>
        <begin position="282"/>
        <end position="299"/>
    </location>
</feature>